<keyword evidence="8 12" id="KW-0812">Transmembrane</keyword>
<evidence type="ECO:0000313" key="13">
    <source>
        <dbReference type="EMBL" id="KAK9873011.1"/>
    </source>
</evidence>
<dbReference type="GO" id="GO:0005886">
    <property type="term" value="C:plasma membrane"/>
    <property type="evidence" value="ECO:0007669"/>
    <property type="project" value="UniProtKB-SubCell"/>
</dbReference>
<evidence type="ECO:0000313" key="14">
    <source>
        <dbReference type="Proteomes" id="UP001431783"/>
    </source>
</evidence>
<comment type="similarity">
    <text evidence="4">Belongs to the TMEM98 family.</text>
</comment>
<gene>
    <name evidence="13" type="ORF">WA026_020356</name>
</gene>
<dbReference type="Proteomes" id="UP001431783">
    <property type="component" value="Unassembled WGS sequence"/>
</dbReference>
<keyword evidence="14" id="KW-1185">Reference proteome</keyword>
<evidence type="ECO:0000256" key="2">
    <source>
        <dbReference type="ARBA" id="ARBA00004550"/>
    </source>
</evidence>
<feature type="transmembrane region" description="Helical" evidence="12">
    <location>
        <begin position="12"/>
        <end position="35"/>
    </location>
</feature>
<comment type="caution">
    <text evidence="13">The sequence shown here is derived from an EMBL/GenBank/DDBJ whole genome shotgun (WGS) entry which is preliminary data.</text>
</comment>
<keyword evidence="11 12" id="KW-0472">Membrane</keyword>
<dbReference type="GO" id="GO:0005576">
    <property type="term" value="C:extracellular region"/>
    <property type="evidence" value="ECO:0007669"/>
    <property type="project" value="UniProtKB-SubCell"/>
</dbReference>
<keyword evidence="9" id="KW-0256">Endoplasmic reticulum</keyword>
<evidence type="ECO:0000256" key="10">
    <source>
        <dbReference type="ARBA" id="ARBA00022989"/>
    </source>
</evidence>
<keyword evidence="6" id="KW-1003">Cell membrane</keyword>
<evidence type="ECO:0000256" key="7">
    <source>
        <dbReference type="ARBA" id="ARBA00022525"/>
    </source>
</evidence>
<comment type="subcellular location">
    <subcellularLocation>
        <location evidence="1">Cell membrane</location>
        <topology evidence="1">Single-pass type II membrane protein</topology>
    </subcellularLocation>
    <subcellularLocation>
        <location evidence="3">Endoplasmic reticulum membrane</location>
        <topology evidence="3">Single-pass type II membrane protein</topology>
    </subcellularLocation>
    <subcellularLocation>
        <location evidence="2">Secreted</location>
        <location evidence="2">Extracellular exosome</location>
    </subcellularLocation>
</comment>
<proteinExistence type="inferred from homology"/>
<protein>
    <recommendedName>
        <fullName evidence="5">Transmembrane protein 98</fullName>
    </recommendedName>
</protein>
<evidence type="ECO:0000256" key="8">
    <source>
        <dbReference type="ARBA" id="ARBA00022692"/>
    </source>
</evidence>
<dbReference type="GO" id="GO:0005789">
    <property type="term" value="C:endoplasmic reticulum membrane"/>
    <property type="evidence" value="ECO:0007669"/>
    <property type="project" value="UniProtKB-SubCell"/>
</dbReference>
<organism evidence="13 14">
    <name type="scientific">Henosepilachna vigintioctopunctata</name>
    <dbReference type="NCBI Taxonomy" id="420089"/>
    <lineage>
        <taxon>Eukaryota</taxon>
        <taxon>Metazoa</taxon>
        <taxon>Ecdysozoa</taxon>
        <taxon>Arthropoda</taxon>
        <taxon>Hexapoda</taxon>
        <taxon>Insecta</taxon>
        <taxon>Pterygota</taxon>
        <taxon>Neoptera</taxon>
        <taxon>Endopterygota</taxon>
        <taxon>Coleoptera</taxon>
        <taxon>Polyphaga</taxon>
        <taxon>Cucujiformia</taxon>
        <taxon>Coccinelloidea</taxon>
        <taxon>Coccinellidae</taxon>
        <taxon>Epilachninae</taxon>
        <taxon>Epilachnini</taxon>
        <taxon>Henosepilachna</taxon>
    </lineage>
</organism>
<reference evidence="13 14" key="1">
    <citation type="submission" date="2023-03" db="EMBL/GenBank/DDBJ databases">
        <title>Genome insight into feeding habits of ladybird beetles.</title>
        <authorList>
            <person name="Li H.-S."/>
            <person name="Huang Y.-H."/>
            <person name="Pang H."/>
        </authorList>
    </citation>
    <scope>NUCLEOTIDE SEQUENCE [LARGE SCALE GENOMIC DNA]</scope>
    <source>
        <strain evidence="13">SYSU_2023b</strain>
        <tissue evidence="13">Whole body</tissue>
    </source>
</reference>
<evidence type="ECO:0000256" key="5">
    <source>
        <dbReference type="ARBA" id="ARBA00014380"/>
    </source>
</evidence>
<keyword evidence="7" id="KW-0964">Secreted</keyword>
<evidence type="ECO:0000256" key="3">
    <source>
        <dbReference type="ARBA" id="ARBA00004648"/>
    </source>
</evidence>
<accession>A0AAW1TNB0</accession>
<evidence type="ECO:0000256" key="11">
    <source>
        <dbReference type="ARBA" id="ARBA00023136"/>
    </source>
</evidence>
<evidence type="ECO:0000256" key="6">
    <source>
        <dbReference type="ARBA" id="ARBA00022475"/>
    </source>
</evidence>
<name>A0AAW1TNB0_9CUCU</name>
<dbReference type="Gene3D" id="1.20.1410.10">
    <property type="entry name" value="I/LWEQ domain"/>
    <property type="match status" value="1"/>
</dbReference>
<evidence type="ECO:0000256" key="9">
    <source>
        <dbReference type="ARBA" id="ARBA00022824"/>
    </source>
</evidence>
<evidence type="ECO:0000256" key="4">
    <source>
        <dbReference type="ARBA" id="ARBA00011024"/>
    </source>
</evidence>
<dbReference type="PANTHER" id="PTHR32510">
    <property type="entry name" value="TRANSMEMBRANE PROTEIN 98"/>
    <property type="match status" value="1"/>
</dbReference>
<evidence type="ECO:0000256" key="12">
    <source>
        <dbReference type="SAM" id="Phobius"/>
    </source>
</evidence>
<dbReference type="AlphaFoldDB" id="A0AAW1TNB0"/>
<dbReference type="PANTHER" id="PTHR32510:SF3">
    <property type="entry name" value="TRANSMEMBRANE PROTEIN 98"/>
    <property type="match status" value="1"/>
</dbReference>
<dbReference type="InterPro" id="IPR029668">
    <property type="entry name" value="TMEM98"/>
</dbReference>
<evidence type="ECO:0000256" key="1">
    <source>
        <dbReference type="ARBA" id="ARBA00004401"/>
    </source>
</evidence>
<sequence length="218" mass="24477">MFEMPAEYSEMIAAIAIGALSAIFISAFVILILICRRQRTYKQSYADGEFSRPEIMLISDKSEVEINDIDLTKSMEKILEDEQWVGDATGLIPHCLSILKSCRYLTERLTTLAMETTHSKKGLTLIVENAKKISSRVDDMVQSMYPPLDPRLLEARAAALTLAVSHLVLVARYECSDKKRNFSWIDVSIQEINKNMAVLRSAASIPEAKSLQNILSEC</sequence>
<keyword evidence="10 12" id="KW-1133">Transmembrane helix</keyword>
<dbReference type="EMBL" id="JARQZJ010000014">
    <property type="protein sequence ID" value="KAK9873011.1"/>
    <property type="molecule type" value="Genomic_DNA"/>
</dbReference>